<reference evidence="2 3" key="1">
    <citation type="submission" date="2019-02" db="EMBL/GenBank/DDBJ databases">
        <title>Genomic Encyclopedia of Archaeal and Bacterial Type Strains, Phase II (KMG-II): from individual species to whole genera.</title>
        <authorList>
            <person name="Goeker M."/>
        </authorList>
    </citation>
    <scope>NUCLEOTIDE SEQUENCE [LARGE SCALE GENOMIC DNA]</scope>
    <source>
        <strain evidence="2 3">DSM 18328</strain>
    </source>
</reference>
<dbReference type="GO" id="GO:0003677">
    <property type="term" value="F:DNA binding"/>
    <property type="evidence" value="ECO:0007669"/>
    <property type="project" value="InterPro"/>
</dbReference>
<feature type="domain" description="Transposase IS4-like" evidence="1">
    <location>
        <begin position="157"/>
        <end position="304"/>
    </location>
</feature>
<comment type="caution">
    <text evidence="2">The sequence shown here is derived from an EMBL/GenBank/DDBJ whole genome shotgun (WGS) entry which is preliminary data.</text>
</comment>
<dbReference type="EMBL" id="SHMP01000010">
    <property type="protein sequence ID" value="RZV05170.1"/>
    <property type="molecule type" value="Genomic_DNA"/>
</dbReference>
<dbReference type="GO" id="GO:0006313">
    <property type="term" value="P:DNA transposition"/>
    <property type="evidence" value="ECO:0007669"/>
    <property type="project" value="InterPro"/>
</dbReference>
<proteinExistence type="predicted"/>
<dbReference type="NCBIfam" id="NF033541">
    <property type="entry name" value="transpos_ISH3"/>
    <property type="match status" value="1"/>
</dbReference>
<evidence type="ECO:0000259" key="1">
    <source>
        <dbReference type="Pfam" id="PF01609"/>
    </source>
</evidence>
<name>A0A482Y0I7_9EURY</name>
<dbReference type="Pfam" id="PF01609">
    <property type="entry name" value="DDE_Tnp_1"/>
    <property type="match status" value="1"/>
</dbReference>
<accession>A0A482Y0I7</accession>
<dbReference type="AlphaFoldDB" id="A0A482Y0I7"/>
<sequence length="392" mass="44882">MNVFSIPQPDGVLSDSDVKDLAEDVICQLPLPGIEGSPLDPGDTWAVVILAAVNQTSIWEMCKDNDNAACDDTVMDWLHTLNREWLERVANRLLRELAMTILDPDRSRIVSIDFVDNPYHGTYADEEGELCRMHAKDGTTTCHRYCTAYLVSNGKPVTLAMTYVRSDEKEADAVERVLDRVEDYPFEIELLLADRGFYNERILRRSREIAATVVPVQKKGKRMRKKLDTHCSYMTTYRMYKGRERELEFPLAVAVSYHAGDRGKSGEVVRGYVACDLADRTPKQVERLYRKRSAIETSYRVFRQARVVTTTQDPIIRFAFVLVGFLLENLWLVLRWAVVARPQRGGRDLPEEFTFKTFSDWIRHALEEELERSWEIEMNGTGVPEAYAPAAG</sequence>
<dbReference type="InterPro" id="IPR002559">
    <property type="entry name" value="Transposase_11"/>
</dbReference>
<evidence type="ECO:0000313" key="3">
    <source>
        <dbReference type="Proteomes" id="UP000291097"/>
    </source>
</evidence>
<dbReference type="GO" id="GO:0004803">
    <property type="term" value="F:transposase activity"/>
    <property type="evidence" value="ECO:0007669"/>
    <property type="project" value="InterPro"/>
</dbReference>
<organism evidence="2 3">
    <name type="scientific">Natrinema hispanicum</name>
    <dbReference type="NCBI Taxonomy" id="392421"/>
    <lineage>
        <taxon>Archaea</taxon>
        <taxon>Methanobacteriati</taxon>
        <taxon>Methanobacteriota</taxon>
        <taxon>Stenosarchaea group</taxon>
        <taxon>Halobacteria</taxon>
        <taxon>Halobacteriales</taxon>
        <taxon>Natrialbaceae</taxon>
        <taxon>Natrinema</taxon>
    </lineage>
</organism>
<protein>
    <submittedName>
        <fullName evidence="2">DDE family transposase</fullName>
    </submittedName>
</protein>
<dbReference type="Proteomes" id="UP000291097">
    <property type="component" value="Unassembled WGS sequence"/>
</dbReference>
<dbReference type="PANTHER" id="PTHR33252">
    <property type="entry name" value="THIRD ORF IN TRANSPOSON ISC1160"/>
    <property type="match status" value="1"/>
</dbReference>
<evidence type="ECO:0000313" key="2">
    <source>
        <dbReference type="EMBL" id="RZV05170.1"/>
    </source>
</evidence>
<gene>
    <name evidence="2" type="ORF">BDK88_4189</name>
</gene>
<dbReference type="PANTHER" id="PTHR33252:SF2">
    <property type="entry name" value="TRANSPOSASE IS4-LIKE DOMAIN-CONTAINING PROTEIN"/>
    <property type="match status" value="1"/>
</dbReference>